<proteinExistence type="predicted"/>
<comment type="caution">
    <text evidence="1">The sequence shown here is derived from an EMBL/GenBank/DDBJ whole genome shotgun (WGS) entry which is preliminary data.</text>
</comment>
<name>A0AAD6SGJ1_9AGAR</name>
<dbReference type="InterPro" id="IPR032675">
    <property type="entry name" value="LRR_dom_sf"/>
</dbReference>
<organism evidence="1 2">
    <name type="scientific">Mycena alexandri</name>
    <dbReference type="NCBI Taxonomy" id="1745969"/>
    <lineage>
        <taxon>Eukaryota</taxon>
        <taxon>Fungi</taxon>
        <taxon>Dikarya</taxon>
        <taxon>Basidiomycota</taxon>
        <taxon>Agaricomycotina</taxon>
        <taxon>Agaricomycetes</taxon>
        <taxon>Agaricomycetidae</taxon>
        <taxon>Agaricales</taxon>
        <taxon>Marasmiineae</taxon>
        <taxon>Mycenaceae</taxon>
        <taxon>Mycena</taxon>
    </lineage>
</organism>
<dbReference type="AlphaFoldDB" id="A0AAD6SGJ1"/>
<evidence type="ECO:0000313" key="2">
    <source>
        <dbReference type="Proteomes" id="UP001218188"/>
    </source>
</evidence>
<accession>A0AAD6SGJ1</accession>
<dbReference type="SUPFAM" id="SSF52047">
    <property type="entry name" value="RNI-like"/>
    <property type="match status" value="1"/>
</dbReference>
<dbReference type="Proteomes" id="UP001218188">
    <property type="component" value="Unassembled WGS sequence"/>
</dbReference>
<evidence type="ECO:0008006" key="3">
    <source>
        <dbReference type="Google" id="ProtNLM"/>
    </source>
</evidence>
<dbReference type="EMBL" id="JARJCM010000122">
    <property type="protein sequence ID" value="KAJ7027586.1"/>
    <property type="molecule type" value="Genomic_DNA"/>
</dbReference>
<reference evidence="1" key="1">
    <citation type="submission" date="2023-03" db="EMBL/GenBank/DDBJ databases">
        <title>Massive genome expansion in bonnet fungi (Mycena s.s.) driven by repeated elements and novel gene families across ecological guilds.</title>
        <authorList>
            <consortium name="Lawrence Berkeley National Laboratory"/>
            <person name="Harder C.B."/>
            <person name="Miyauchi S."/>
            <person name="Viragh M."/>
            <person name="Kuo A."/>
            <person name="Thoen E."/>
            <person name="Andreopoulos B."/>
            <person name="Lu D."/>
            <person name="Skrede I."/>
            <person name="Drula E."/>
            <person name="Henrissat B."/>
            <person name="Morin E."/>
            <person name="Kohler A."/>
            <person name="Barry K."/>
            <person name="LaButti K."/>
            <person name="Morin E."/>
            <person name="Salamov A."/>
            <person name="Lipzen A."/>
            <person name="Mereny Z."/>
            <person name="Hegedus B."/>
            <person name="Baldrian P."/>
            <person name="Stursova M."/>
            <person name="Weitz H."/>
            <person name="Taylor A."/>
            <person name="Grigoriev I.V."/>
            <person name="Nagy L.G."/>
            <person name="Martin F."/>
            <person name="Kauserud H."/>
        </authorList>
    </citation>
    <scope>NUCLEOTIDE SEQUENCE</scope>
    <source>
        <strain evidence="1">CBHHK200</strain>
    </source>
</reference>
<dbReference type="Gene3D" id="3.80.10.10">
    <property type="entry name" value="Ribonuclease Inhibitor"/>
    <property type="match status" value="1"/>
</dbReference>
<gene>
    <name evidence="1" type="ORF">C8F04DRAFT_1266819</name>
</gene>
<sequence>MTALTRSYRVWCRLYLDQLKAQYPTDEPESRVAMDTILPPEIWRKIIGEAFPHASNFPVYYAEFRAIIARVCKLWRFRLYSDQSFWSYIGLNQHVLSESLDFVLAKCPTVMLAIQISLLDVDTHYNVSSSEEPLAAMLSRIISKISPTSPRWRSFFFITEHPGAYMLVNCHLHSLHVPNLRTFATHYTLMEGYSNYDASDPIYLEPVKLLTLFDGDLSALTGVETCGVRIPRSIASLASNLVTFNVSQGYSTSLFTWEFLVELFSSATCLRHLKLADFAGVDVPTQGSRALSLVSASLRVLDLTVDTDGFAFSFMRFMDFPNIHDLTLRVDCTNAVESMRPFLPKFRPVRRFCLHGSLGYDDNFYPVFDAMPLLQILDLQQADEHTFIAYCGWSYLREFELGEDGGHNLVSLSVGMADVSDLVQLVKLHGGSSDSPGTRMQIYHVRMDHHIAVWDVQNYAWLLMSVEIDLDMGFSGDVYDDSGLAPYGDIIPCLQHAASTSSQWHTLTLYLNSGYLMDPIFLVLNSLHVVNLVNFEFQCPYLTGGVRFHFFCPASIPVQRHHSLAPVAVLDMHLYPLDGLIFLQSG</sequence>
<keyword evidence="2" id="KW-1185">Reference proteome</keyword>
<evidence type="ECO:0000313" key="1">
    <source>
        <dbReference type="EMBL" id="KAJ7027586.1"/>
    </source>
</evidence>
<protein>
    <recommendedName>
        <fullName evidence="3">F-box domain-containing protein</fullName>
    </recommendedName>
</protein>